<dbReference type="RefSeq" id="WP_188365184.1">
    <property type="nucleotide sequence ID" value="NZ_BAABJF010000002.1"/>
</dbReference>
<dbReference type="GO" id="GO:0005829">
    <property type="term" value="C:cytosol"/>
    <property type="evidence" value="ECO:0007669"/>
    <property type="project" value="TreeGrafter"/>
</dbReference>
<reference evidence="6" key="2">
    <citation type="submission" date="2020-09" db="EMBL/GenBank/DDBJ databases">
        <authorList>
            <person name="Sun Q."/>
            <person name="Zhou Y."/>
        </authorList>
    </citation>
    <scope>NUCLEOTIDE SEQUENCE</scope>
    <source>
        <strain evidence="6">CGMCC 1.12181</strain>
    </source>
</reference>
<dbReference type="Proteomes" id="UP000605253">
    <property type="component" value="Unassembled WGS sequence"/>
</dbReference>
<evidence type="ECO:0000256" key="2">
    <source>
        <dbReference type="ARBA" id="ARBA00022679"/>
    </source>
</evidence>
<dbReference type="Pfam" id="PF13657">
    <property type="entry name" value="Couple_hipA"/>
    <property type="match status" value="1"/>
</dbReference>
<evidence type="ECO:0000313" key="7">
    <source>
        <dbReference type="Proteomes" id="UP000605253"/>
    </source>
</evidence>
<name>A0A917FQ50_9GAMM</name>
<dbReference type="EMBL" id="BMEO01000005">
    <property type="protein sequence ID" value="GGF95408.1"/>
    <property type="molecule type" value="Genomic_DNA"/>
</dbReference>
<evidence type="ECO:0000256" key="3">
    <source>
        <dbReference type="ARBA" id="ARBA00022777"/>
    </source>
</evidence>
<dbReference type="NCBIfam" id="TIGR03071">
    <property type="entry name" value="couple_hipA"/>
    <property type="match status" value="1"/>
</dbReference>
<dbReference type="Pfam" id="PF07804">
    <property type="entry name" value="HipA_C"/>
    <property type="match status" value="1"/>
</dbReference>
<dbReference type="AlphaFoldDB" id="A0A917FQ50"/>
<comment type="caution">
    <text evidence="6">The sequence shown here is derived from an EMBL/GenBank/DDBJ whole genome shotgun (WGS) entry which is preliminary data.</text>
</comment>
<evidence type="ECO:0000256" key="1">
    <source>
        <dbReference type="ARBA" id="ARBA00010164"/>
    </source>
</evidence>
<accession>A0A917FQ50</accession>
<feature type="domain" description="HipA-like C-terminal" evidence="4">
    <location>
        <begin position="155"/>
        <end position="402"/>
    </location>
</feature>
<keyword evidence="3" id="KW-0418">Kinase</keyword>
<evidence type="ECO:0000313" key="6">
    <source>
        <dbReference type="EMBL" id="GGF95408.1"/>
    </source>
</evidence>
<feature type="domain" description="HipA N-terminal subdomain 1" evidence="5">
    <location>
        <begin position="8"/>
        <end position="108"/>
    </location>
</feature>
<comment type="similarity">
    <text evidence="1">Belongs to the HipA Ser/Thr kinase family.</text>
</comment>
<evidence type="ECO:0000259" key="4">
    <source>
        <dbReference type="Pfam" id="PF07804"/>
    </source>
</evidence>
<evidence type="ECO:0000259" key="5">
    <source>
        <dbReference type="Pfam" id="PF13657"/>
    </source>
</evidence>
<sequence length="440" mass="49633">MAKNINSLDIWFNGEYVGVWGKHRGQETFQYDPSWLTNKYARVLSLSLPFTPGNQVFSGDVVRFYFDNLLPDSRDIRERMATKFSANGISAFELLAEIGRDCVGAIQILPAGEEPQSVKSIQYQALDDSEVADILRNTVGSNVLGLINPSNDLRLSLAGAQEKTALLWCDNRWCRPLGSTPTTHILKLPMGLIGNMNLDLSHSVENEWLCSKIIREYGLPVAHCDMAYFEDMKVLVVERFDRKLSPDEQWIMRLAQEDFCQAKGLSPLDKYQKDGGLGITDGLRLLDGSIQAKKDKEIFFKAQIIFWIMCATDGHAKNFSLKHFAGNHYKLAPLYDVLSVYPVIGKGKNQLSFYDAKLAMSIDSKNKHYRVKEILRRHFINHGIKTGFSQEDVNIMLDEIALSTGDVIKNVKQILPNDFPSIVSDKIFEGMIKQADKLLG</sequence>
<gene>
    <name evidence="6" type="ORF">GCM10011365_15930</name>
</gene>
<protein>
    <submittedName>
        <fullName evidence="6">Transcriptional regulator</fullName>
    </submittedName>
</protein>
<keyword evidence="2" id="KW-0808">Transferase</keyword>
<reference evidence="6" key="1">
    <citation type="journal article" date="2014" name="Int. J. Syst. Evol. Microbiol.">
        <title>Complete genome sequence of Corynebacterium casei LMG S-19264T (=DSM 44701T), isolated from a smear-ripened cheese.</title>
        <authorList>
            <consortium name="US DOE Joint Genome Institute (JGI-PGF)"/>
            <person name="Walter F."/>
            <person name="Albersmeier A."/>
            <person name="Kalinowski J."/>
            <person name="Ruckert C."/>
        </authorList>
    </citation>
    <scope>NUCLEOTIDE SEQUENCE</scope>
    <source>
        <strain evidence="6">CGMCC 1.12181</strain>
    </source>
</reference>
<dbReference type="InterPro" id="IPR012893">
    <property type="entry name" value="HipA-like_C"/>
</dbReference>
<dbReference type="InterPro" id="IPR017508">
    <property type="entry name" value="HipA_N1"/>
</dbReference>
<dbReference type="CDD" id="cd17808">
    <property type="entry name" value="HipA_Ec_like"/>
    <property type="match status" value="1"/>
</dbReference>
<organism evidence="6 7">
    <name type="scientific">Marinicella pacifica</name>
    <dbReference type="NCBI Taxonomy" id="1171543"/>
    <lineage>
        <taxon>Bacteria</taxon>
        <taxon>Pseudomonadati</taxon>
        <taxon>Pseudomonadota</taxon>
        <taxon>Gammaproteobacteria</taxon>
        <taxon>Lysobacterales</taxon>
        <taxon>Marinicellaceae</taxon>
        <taxon>Marinicella</taxon>
    </lineage>
</organism>
<proteinExistence type="inferred from homology"/>
<dbReference type="PANTHER" id="PTHR37419:SF1">
    <property type="entry name" value="SERINE_THREONINE-PROTEIN KINASE TOXIN HIPA"/>
    <property type="match status" value="1"/>
</dbReference>
<keyword evidence="7" id="KW-1185">Reference proteome</keyword>
<dbReference type="InterPro" id="IPR052028">
    <property type="entry name" value="HipA_Ser/Thr_kinase"/>
</dbReference>
<dbReference type="PANTHER" id="PTHR37419">
    <property type="entry name" value="SERINE/THREONINE-PROTEIN KINASE TOXIN HIPA"/>
    <property type="match status" value="1"/>
</dbReference>
<dbReference type="GO" id="GO:0004674">
    <property type="term" value="F:protein serine/threonine kinase activity"/>
    <property type="evidence" value="ECO:0007669"/>
    <property type="project" value="TreeGrafter"/>
</dbReference>